<organism evidence="4 5">
    <name type="scientific">Aquimonas voraii</name>
    <dbReference type="NCBI Taxonomy" id="265719"/>
    <lineage>
        <taxon>Bacteria</taxon>
        <taxon>Pseudomonadati</taxon>
        <taxon>Pseudomonadota</taxon>
        <taxon>Gammaproteobacteria</taxon>
        <taxon>Lysobacterales</taxon>
        <taxon>Lysobacteraceae</taxon>
        <taxon>Aquimonas</taxon>
    </lineage>
</organism>
<dbReference type="RefSeq" id="WP_091238501.1">
    <property type="nucleotide sequence ID" value="NZ_FNAG01000001.1"/>
</dbReference>
<keyword evidence="5" id="KW-1185">Reference proteome</keyword>
<dbReference type="AlphaFoldDB" id="A0A1G6SK03"/>
<dbReference type="Gene3D" id="2.160.20.10">
    <property type="entry name" value="Single-stranded right-handed beta-helix, Pectin lyase-like"/>
    <property type="match status" value="1"/>
</dbReference>
<gene>
    <name evidence="4" type="ORF">SAMN04488509_101541</name>
</gene>
<dbReference type="OrthoDB" id="5940902at2"/>
<dbReference type="STRING" id="265719.SAMN04488509_101541"/>
<dbReference type="InterPro" id="IPR011050">
    <property type="entry name" value="Pectin_lyase_fold/virulence"/>
</dbReference>
<dbReference type="InterPro" id="IPR012334">
    <property type="entry name" value="Pectin_lyas_fold"/>
</dbReference>
<sequence length="907" mass="94428">MSIPQALRRLGLSGLLALPGLSAAQLVVTTPEDVGPGSLREALQAANAHPDLSTIRFDIDRARFGPGPWTIQLATELPEIRTPTRVLGFTQPGSVAGPTPLDGDYRVQIDDSAVADSVDNLGAALAVVRGGEGSEISGLVFLGGRAGKTSVLLAADEAAVVLCRVGVDAARRAEPVAGAAISAIHADRMRVERNLIGGSGSSAIQLTGTGHRISGNWVGYDGYGSSSLANFVAGSGIVGGLIAFNPPPRLLTAYSVAVQQGYLGLRDSTISDNWVSQTQGSAIGLSGSAVGTRGNRVQGNRIGIDLWNGAGAWVDAGVRISSGADNNRVIDNRIGRANAGILLGDNRGATPQLAGERNTLSGNLFTEIAQRSIGLDPARAFAPPANDPGDADSGPNRLQNHPVLSFASSRGGVEGQLDSAAHASYRIDLYSARRCHPSGRDSAEFHLGFGTVQTDAAGRARFVLQAQVLPGGGLRAGDVISATATDADGNTSELSPCLPATAAPTPQVQAPALPSPLPAHGGPRQLAVELRSSLARLPEGRVELRAVSATGEAILGSGLLSAGRLRIDAPLSGFFPFAGRYAIELDYAGDGFHAPLRTSLGDVVVFRPALALESIEASSLVRRDVSSGDYEYLSVASASWIKLPLDSRLPWIDGERIANAAGDPLDRALAGERSQYQVGDGRGGVAAIGSALLGPDVEVLDLVQIDADPRADAVVRDRGTGRYGTVLCVFVSEGCERSGELDVPAEHRYVLSGDFNGDGQQDLVFRDPANGKLLLLFMQFGKPLSVDSLAPLADEQPVAAVDLDGDGYEDLVWLDAPGNSLLVSMMKAGRVVDLVREPLPAGDWTSPGSAHLAKPTDPDYGHGHLLLAERNTGEVIAWREVSVGGGRIRARIDGVLFDPGYAVQRTR</sequence>
<evidence type="ECO:0000256" key="3">
    <source>
        <dbReference type="SAM" id="SignalP"/>
    </source>
</evidence>
<evidence type="ECO:0000313" key="4">
    <source>
        <dbReference type="EMBL" id="SDD16971.1"/>
    </source>
</evidence>
<name>A0A1G6SK03_9GAMM</name>
<dbReference type="Pfam" id="PF13517">
    <property type="entry name" value="FG-GAP_3"/>
    <property type="match status" value="1"/>
</dbReference>
<dbReference type="InterPro" id="IPR013517">
    <property type="entry name" value="FG-GAP"/>
</dbReference>
<evidence type="ECO:0000256" key="1">
    <source>
        <dbReference type="ARBA" id="ARBA00022729"/>
    </source>
</evidence>
<dbReference type="InterPro" id="IPR028994">
    <property type="entry name" value="Integrin_alpha_N"/>
</dbReference>
<dbReference type="SUPFAM" id="SSF51126">
    <property type="entry name" value="Pectin lyase-like"/>
    <property type="match status" value="1"/>
</dbReference>
<evidence type="ECO:0000313" key="5">
    <source>
        <dbReference type="Proteomes" id="UP000199603"/>
    </source>
</evidence>
<accession>A0A1G6SK03</accession>
<protein>
    <submittedName>
        <fullName evidence="4">Repeat domain-containing protein</fullName>
    </submittedName>
</protein>
<dbReference type="SUPFAM" id="SSF69318">
    <property type="entry name" value="Integrin alpha N-terminal domain"/>
    <property type="match status" value="1"/>
</dbReference>
<feature type="region of interest" description="Disordered" evidence="2">
    <location>
        <begin position="378"/>
        <end position="402"/>
    </location>
</feature>
<evidence type="ECO:0000256" key="2">
    <source>
        <dbReference type="SAM" id="MobiDB-lite"/>
    </source>
</evidence>
<proteinExistence type="predicted"/>
<keyword evidence="1 3" id="KW-0732">Signal</keyword>
<feature type="chain" id="PRO_5011695151" evidence="3">
    <location>
        <begin position="25"/>
        <end position="907"/>
    </location>
</feature>
<dbReference type="EMBL" id="FNAG01000001">
    <property type="protein sequence ID" value="SDD16971.1"/>
    <property type="molecule type" value="Genomic_DNA"/>
</dbReference>
<reference evidence="4 5" key="1">
    <citation type="submission" date="2016-10" db="EMBL/GenBank/DDBJ databases">
        <authorList>
            <person name="de Groot N.N."/>
        </authorList>
    </citation>
    <scope>NUCLEOTIDE SEQUENCE [LARGE SCALE GENOMIC DNA]</scope>
    <source>
        <strain evidence="4 5">DSM 16957</strain>
    </source>
</reference>
<dbReference type="Proteomes" id="UP000199603">
    <property type="component" value="Unassembled WGS sequence"/>
</dbReference>
<feature type="signal peptide" evidence="3">
    <location>
        <begin position="1"/>
        <end position="24"/>
    </location>
</feature>